<keyword evidence="2" id="KW-1185">Reference proteome</keyword>
<comment type="caution">
    <text evidence="1">The sequence shown here is derived from an EMBL/GenBank/DDBJ whole genome shotgun (WGS) entry which is preliminary data.</text>
</comment>
<dbReference type="InterPro" id="IPR027706">
    <property type="entry name" value="PGP_Pase"/>
</dbReference>
<dbReference type="PANTHER" id="PTHR19288">
    <property type="entry name" value="4-NITROPHENYLPHOSPHATASE-RELATED"/>
    <property type="match status" value="1"/>
</dbReference>
<dbReference type="PANTHER" id="PTHR19288:SF25">
    <property type="entry name" value="PHOSPHATIDYLGLYCEROPHOSPHATASE GEP4, MITOCHONDRIAL"/>
    <property type="match status" value="1"/>
</dbReference>
<name>A0AA38C0H7_TAXCH</name>
<dbReference type="Pfam" id="PF09419">
    <property type="entry name" value="PGP_phosphatase"/>
    <property type="match status" value="1"/>
</dbReference>
<dbReference type="GO" id="GO:0005737">
    <property type="term" value="C:cytoplasm"/>
    <property type="evidence" value="ECO:0007669"/>
    <property type="project" value="TreeGrafter"/>
</dbReference>
<dbReference type="InterPro" id="IPR006549">
    <property type="entry name" value="HAD-SF_hydro_IIIA"/>
</dbReference>
<dbReference type="SUPFAM" id="SSF56784">
    <property type="entry name" value="HAD-like"/>
    <property type="match status" value="1"/>
</dbReference>
<dbReference type="EMBL" id="JAHRHJ020003813">
    <property type="protein sequence ID" value="KAH9287463.1"/>
    <property type="molecule type" value="Genomic_DNA"/>
</dbReference>
<reference evidence="1 2" key="1">
    <citation type="journal article" date="2021" name="Nat. Plants">
        <title>The Taxus genome provides insights into paclitaxel biosynthesis.</title>
        <authorList>
            <person name="Xiong X."/>
            <person name="Gou J."/>
            <person name="Liao Q."/>
            <person name="Li Y."/>
            <person name="Zhou Q."/>
            <person name="Bi G."/>
            <person name="Li C."/>
            <person name="Du R."/>
            <person name="Wang X."/>
            <person name="Sun T."/>
            <person name="Guo L."/>
            <person name="Liang H."/>
            <person name="Lu P."/>
            <person name="Wu Y."/>
            <person name="Zhang Z."/>
            <person name="Ro D.K."/>
            <person name="Shang Y."/>
            <person name="Huang S."/>
            <person name="Yan J."/>
        </authorList>
    </citation>
    <scope>NUCLEOTIDE SEQUENCE [LARGE SCALE GENOMIC DNA]</scope>
    <source>
        <strain evidence="1">Ta-2019</strain>
    </source>
</reference>
<gene>
    <name evidence="1" type="ORF">KI387_031580</name>
</gene>
<dbReference type="InterPro" id="IPR036412">
    <property type="entry name" value="HAD-like_sf"/>
</dbReference>
<accession>A0AA38C0H7</accession>
<dbReference type="Gene3D" id="3.40.50.1000">
    <property type="entry name" value="HAD superfamily/HAD-like"/>
    <property type="match status" value="1"/>
</dbReference>
<sequence length="227" mass="25295">MNPSSPPYSHLSESGTHKTMWANLGQRFNPGGIVSTLNVVLREQQLALPHLSVRDIRWINWKELKKQGFQGIVFDKDNTLTAPYAPSLWPSLVHSLQDCKSVFDGRIALLSNSAGLYQYDPDGSEANALEELIGIPVIRHGTKKPAGTAKDIEKYFGYDPSLLVMVGDRHLTDIVYGNRNGFLTILTEPLTLAGEPFIVRQVRKLEGLLVRCWSRKGLTPASHHLLL</sequence>
<proteinExistence type="predicted"/>
<organism evidence="1 2">
    <name type="scientific">Taxus chinensis</name>
    <name type="common">Chinese yew</name>
    <name type="synonym">Taxus wallichiana var. chinensis</name>
    <dbReference type="NCBI Taxonomy" id="29808"/>
    <lineage>
        <taxon>Eukaryota</taxon>
        <taxon>Viridiplantae</taxon>
        <taxon>Streptophyta</taxon>
        <taxon>Embryophyta</taxon>
        <taxon>Tracheophyta</taxon>
        <taxon>Spermatophyta</taxon>
        <taxon>Pinopsida</taxon>
        <taxon>Pinidae</taxon>
        <taxon>Conifers II</taxon>
        <taxon>Cupressales</taxon>
        <taxon>Taxaceae</taxon>
        <taxon>Taxus</taxon>
    </lineage>
</organism>
<dbReference type="NCBIfam" id="TIGR01662">
    <property type="entry name" value="HAD-SF-IIIA"/>
    <property type="match status" value="1"/>
</dbReference>
<dbReference type="InterPro" id="IPR023214">
    <property type="entry name" value="HAD_sf"/>
</dbReference>
<dbReference type="OMA" id="PDCQQCV"/>
<dbReference type="InterPro" id="IPR010021">
    <property type="entry name" value="PGPP1/Gep4"/>
</dbReference>
<protein>
    <submittedName>
        <fullName evidence="1">Uncharacterized protein</fullName>
    </submittedName>
</protein>
<dbReference type="AlphaFoldDB" id="A0AA38C0H7"/>
<evidence type="ECO:0000313" key="1">
    <source>
        <dbReference type="EMBL" id="KAH9287463.1"/>
    </source>
</evidence>
<dbReference type="GO" id="GO:0008962">
    <property type="term" value="F:phosphatidylglycerophosphatase activity"/>
    <property type="evidence" value="ECO:0007669"/>
    <property type="project" value="InterPro"/>
</dbReference>
<evidence type="ECO:0000313" key="2">
    <source>
        <dbReference type="Proteomes" id="UP000824469"/>
    </source>
</evidence>
<dbReference type="Proteomes" id="UP000824469">
    <property type="component" value="Unassembled WGS sequence"/>
</dbReference>
<dbReference type="NCBIfam" id="TIGR01668">
    <property type="entry name" value="YqeG_hyp_ppase"/>
    <property type="match status" value="1"/>
</dbReference>
<feature type="non-terminal residue" evidence="1">
    <location>
        <position position="1"/>
    </location>
</feature>